<sequence length="198" mass="22216">MEDSLLRTWTGESQSPTNVFQWLKLYDDVDTAFTADNLIKFANYVDDFNLKEPKHAKSVLKIYRNRFRDADMAIKLVAALDDPATRAVAQKLQTPATSQKLDALVKFIGLKGGERNLISTLNQTFGSKRELASVLNSASTTTEATTLQKKQFSTWIAQGIRPENIMSGIFTKGVNSATDEEKVIVTKFKAFYQSELHE</sequence>
<protein>
    <submittedName>
        <fullName evidence="1">Uncharacterized protein</fullName>
    </submittedName>
</protein>
<organism evidence="1 2">
    <name type="scientific">Phytophthora infestans</name>
    <name type="common">Potato late blight agent</name>
    <name type="synonym">Botrytis infestans</name>
    <dbReference type="NCBI Taxonomy" id="4787"/>
    <lineage>
        <taxon>Eukaryota</taxon>
        <taxon>Sar</taxon>
        <taxon>Stramenopiles</taxon>
        <taxon>Oomycota</taxon>
        <taxon>Peronosporomycetes</taxon>
        <taxon>Peronosporales</taxon>
        <taxon>Peronosporaceae</taxon>
        <taxon>Phytophthora</taxon>
    </lineage>
</organism>
<evidence type="ECO:0000313" key="2">
    <source>
        <dbReference type="Proteomes" id="UP000602510"/>
    </source>
</evidence>
<name>A0A833W8P6_PHYIN</name>
<proteinExistence type="predicted"/>
<keyword evidence="2" id="KW-1185">Reference proteome</keyword>
<reference evidence="1" key="1">
    <citation type="submission" date="2020-04" db="EMBL/GenBank/DDBJ databases">
        <title>Hybrid Assembly of Korean Phytophthora infestans isolates.</title>
        <authorList>
            <person name="Prokchorchik M."/>
            <person name="Lee Y."/>
            <person name="Seo J."/>
            <person name="Cho J.-H."/>
            <person name="Park Y.-E."/>
            <person name="Jang D.-C."/>
            <person name="Im J.-S."/>
            <person name="Choi J.-G."/>
            <person name="Park H.-J."/>
            <person name="Lee G.-B."/>
            <person name="Lee Y.-G."/>
            <person name="Hong S.-Y."/>
            <person name="Cho K."/>
            <person name="Sohn K.H."/>
        </authorList>
    </citation>
    <scope>NUCLEOTIDE SEQUENCE</scope>
    <source>
        <strain evidence="1">KR_1_A1</strain>
    </source>
</reference>
<evidence type="ECO:0000313" key="1">
    <source>
        <dbReference type="EMBL" id="KAF4046834.1"/>
    </source>
</evidence>
<dbReference type="EMBL" id="WSZM01000012">
    <property type="protein sequence ID" value="KAF4046834.1"/>
    <property type="molecule type" value="Genomic_DNA"/>
</dbReference>
<comment type="caution">
    <text evidence="1">The sequence shown here is derived from an EMBL/GenBank/DDBJ whole genome shotgun (WGS) entry which is preliminary data.</text>
</comment>
<dbReference type="Proteomes" id="UP000602510">
    <property type="component" value="Unassembled WGS sequence"/>
</dbReference>
<dbReference type="AlphaFoldDB" id="A0A833W8P6"/>
<gene>
    <name evidence="1" type="ORF">GN244_ATG00731</name>
</gene>
<accession>A0A833W8P6</accession>